<evidence type="ECO:0000256" key="1">
    <source>
        <dbReference type="ARBA" id="ARBA00010574"/>
    </source>
</evidence>
<comment type="caution">
    <text evidence="3">The sequence shown here is derived from an EMBL/GenBank/DDBJ whole genome shotgun (WGS) entry which is preliminary data.</text>
</comment>
<keyword evidence="2" id="KW-0678">Repressor</keyword>
<dbReference type="Pfam" id="PF02410">
    <property type="entry name" value="RsfS"/>
    <property type="match status" value="1"/>
</dbReference>
<proteinExistence type="inferred from homology"/>
<dbReference type="SUPFAM" id="SSF81301">
    <property type="entry name" value="Nucleotidyltransferase"/>
    <property type="match status" value="1"/>
</dbReference>
<dbReference type="PANTHER" id="PTHR21043">
    <property type="entry name" value="IOJAP SUPERFAMILY ORTHOLOG"/>
    <property type="match status" value="1"/>
</dbReference>
<comment type="subunit">
    <text evidence="2">Interacts with ribosomal protein uL14 (rplN).</text>
</comment>
<keyword evidence="2" id="KW-0810">Translation regulation</keyword>
<dbReference type="InterPro" id="IPR004394">
    <property type="entry name" value="Iojap/RsfS/C7orf30"/>
</dbReference>
<dbReference type="GO" id="GO:0005737">
    <property type="term" value="C:cytoplasm"/>
    <property type="evidence" value="ECO:0007669"/>
    <property type="project" value="UniProtKB-SubCell"/>
</dbReference>
<dbReference type="NCBIfam" id="TIGR00090">
    <property type="entry name" value="rsfS_iojap_ybeB"/>
    <property type="match status" value="1"/>
</dbReference>
<sequence length="148" mass="16191">MTEYSPVNSQSQSVSIASSAVKSAQAKVDDSGKELALAAAQAASERKAGDIIVLRVTDVSYMADYFIIATGYSHVQVRAIASAIADSVEQEWQRQPIRTEGKADASWVLQDYGDVIVHVMMPKEREFYNLEAFWGHAEQIEFTTADGA</sequence>
<comment type="function">
    <text evidence="2">Functions as a ribosomal silencing factor. Interacts with ribosomal protein uL14 (rplN), blocking formation of intersubunit bridge B8. Prevents association of the 30S and 50S ribosomal subunits and the formation of functional ribosomes, thus repressing translation.</text>
</comment>
<dbReference type="RefSeq" id="WP_105219132.1">
    <property type="nucleotide sequence ID" value="NZ_CAWNSU010000030.1"/>
</dbReference>
<dbReference type="Gene3D" id="3.30.460.10">
    <property type="entry name" value="Beta Polymerase, domain 2"/>
    <property type="match status" value="1"/>
</dbReference>
<dbReference type="PANTHER" id="PTHR21043:SF0">
    <property type="entry name" value="MITOCHONDRIAL ASSEMBLY OF RIBOSOMAL LARGE SUBUNIT PROTEIN 1"/>
    <property type="match status" value="1"/>
</dbReference>
<evidence type="ECO:0000313" key="4">
    <source>
        <dbReference type="Proteomes" id="UP000441797"/>
    </source>
</evidence>
<dbReference type="GO" id="GO:0043023">
    <property type="term" value="F:ribosomal large subunit binding"/>
    <property type="evidence" value="ECO:0007669"/>
    <property type="project" value="TreeGrafter"/>
</dbReference>
<dbReference type="GO" id="GO:0017148">
    <property type="term" value="P:negative regulation of translation"/>
    <property type="evidence" value="ECO:0007669"/>
    <property type="project" value="UniProtKB-UniRule"/>
</dbReference>
<dbReference type="EMBL" id="NAPY01000019">
    <property type="protein sequence ID" value="MUL37263.1"/>
    <property type="molecule type" value="Genomic_DNA"/>
</dbReference>
<dbReference type="GO" id="GO:0042256">
    <property type="term" value="P:cytosolic ribosome assembly"/>
    <property type="evidence" value="ECO:0007669"/>
    <property type="project" value="UniProtKB-UniRule"/>
</dbReference>
<keyword evidence="2" id="KW-0963">Cytoplasm</keyword>
<comment type="subcellular location">
    <subcellularLocation>
        <location evidence="2">Cytoplasm</location>
    </subcellularLocation>
</comment>
<dbReference type="OrthoDB" id="9793681at2"/>
<dbReference type="InterPro" id="IPR043519">
    <property type="entry name" value="NT_sf"/>
</dbReference>
<name>A0A6N8FW20_9CHRO</name>
<comment type="similarity">
    <text evidence="1 2">Belongs to the Iojap/RsfS family.</text>
</comment>
<dbReference type="Proteomes" id="UP000441797">
    <property type="component" value="Unassembled WGS sequence"/>
</dbReference>
<evidence type="ECO:0000313" key="3">
    <source>
        <dbReference type="EMBL" id="MUL37263.1"/>
    </source>
</evidence>
<organism evidence="3 4">
    <name type="scientific">Gloeocapsopsis dulcis AAB1 = 1H9</name>
    <dbReference type="NCBI Taxonomy" id="1433147"/>
    <lineage>
        <taxon>Bacteria</taxon>
        <taxon>Bacillati</taxon>
        <taxon>Cyanobacteriota</taxon>
        <taxon>Cyanophyceae</taxon>
        <taxon>Oscillatoriophycideae</taxon>
        <taxon>Chroococcales</taxon>
        <taxon>Chroococcaceae</taxon>
        <taxon>Gloeocapsopsis</taxon>
        <taxon>Gloeocapsopsis dulcis</taxon>
    </lineage>
</organism>
<reference evidence="3 4" key="1">
    <citation type="journal article" date="2019" name="Front. Microbiol.">
        <title>Genomic Features for Desiccation Tolerance and Sugar Biosynthesis in the Extremophile Gloeocapsopsis sp. UTEX B3054.</title>
        <authorList>
            <person name="Urrejola C."/>
            <person name="Alcorta J."/>
            <person name="Salas L."/>
            <person name="Vasquez M."/>
            <person name="Polz M.F."/>
            <person name="Vicuna R."/>
            <person name="Diez B."/>
        </authorList>
    </citation>
    <scope>NUCLEOTIDE SEQUENCE [LARGE SCALE GENOMIC DNA]</scope>
    <source>
        <strain evidence="3 4">1H9</strain>
    </source>
</reference>
<accession>A0A6N8FW20</accession>
<evidence type="ECO:0000256" key="2">
    <source>
        <dbReference type="HAMAP-Rule" id="MF_01477"/>
    </source>
</evidence>
<dbReference type="HAMAP" id="MF_01477">
    <property type="entry name" value="Iojap_RsfS"/>
    <property type="match status" value="1"/>
</dbReference>
<dbReference type="GO" id="GO:0090071">
    <property type="term" value="P:negative regulation of ribosome biogenesis"/>
    <property type="evidence" value="ECO:0007669"/>
    <property type="project" value="UniProtKB-UniRule"/>
</dbReference>
<dbReference type="AlphaFoldDB" id="A0A6N8FW20"/>
<protein>
    <recommendedName>
        <fullName evidence="2">Ribosomal silencing factor RsfS</fullName>
    </recommendedName>
</protein>
<gene>
    <name evidence="2" type="primary">rsfS</name>
    <name evidence="3" type="ORF">BWI75_13180</name>
</gene>
<keyword evidence="4" id="KW-1185">Reference proteome</keyword>